<keyword evidence="9" id="KW-0496">Mitochondrion</keyword>
<dbReference type="EMBL" id="GBBL01000791">
    <property type="protein sequence ID" value="JAC26529.1"/>
    <property type="molecule type" value="mRNA"/>
</dbReference>
<accession>A0A023FYJ3</accession>
<evidence type="ECO:0000256" key="8">
    <source>
        <dbReference type="ARBA" id="ARBA00022989"/>
    </source>
</evidence>
<evidence type="ECO:0000256" key="6">
    <source>
        <dbReference type="ARBA" id="ARBA00022792"/>
    </source>
</evidence>
<dbReference type="PANTHER" id="PTHR13099:SF0">
    <property type="entry name" value="NADH DEHYDROGENASE [UBIQUINONE] 1 SUBUNIT C2-RELATED"/>
    <property type="match status" value="1"/>
</dbReference>
<name>A0A023FYJ3_AMBPA</name>
<evidence type="ECO:0000256" key="7">
    <source>
        <dbReference type="ARBA" id="ARBA00022982"/>
    </source>
</evidence>
<keyword evidence="3" id="KW-0813">Transport</keyword>
<feature type="transmembrane region" description="Helical" evidence="11">
    <location>
        <begin position="66"/>
        <end position="83"/>
    </location>
</feature>
<evidence type="ECO:0000256" key="10">
    <source>
        <dbReference type="ARBA" id="ARBA00023136"/>
    </source>
</evidence>
<dbReference type="Pfam" id="PF06374">
    <property type="entry name" value="NDUF_C2"/>
    <property type="match status" value="1"/>
</dbReference>
<dbReference type="GO" id="GO:0005743">
    <property type="term" value="C:mitochondrial inner membrane"/>
    <property type="evidence" value="ECO:0007669"/>
    <property type="project" value="UniProtKB-SubCell"/>
</dbReference>
<protein>
    <submittedName>
        <fullName evidence="12">Putative mitochondrial electron transport nadh to ubiquinone</fullName>
    </submittedName>
</protein>
<evidence type="ECO:0000256" key="5">
    <source>
        <dbReference type="ARBA" id="ARBA00022692"/>
    </source>
</evidence>
<dbReference type="PANTHER" id="PTHR13099">
    <property type="entry name" value="NADH-UBIQUINONE OXIDOREDUCTASE SUBUNIT B14.5B"/>
    <property type="match status" value="1"/>
</dbReference>
<organism evidence="12">
    <name type="scientific">Amblyomma parvum</name>
    <name type="common">South American tick</name>
    <dbReference type="NCBI Taxonomy" id="251391"/>
    <lineage>
        <taxon>Eukaryota</taxon>
        <taxon>Metazoa</taxon>
        <taxon>Ecdysozoa</taxon>
        <taxon>Arthropoda</taxon>
        <taxon>Chelicerata</taxon>
        <taxon>Arachnida</taxon>
        <taxon>Acari</taxon>
        <taxon>Parasitiformes</taxon>
        <taxon>Ixodida</taxon>
        <taxon>Ixodoidea</taxon>
        <taxon>Ixodidae</taxon>
        <taxon>Amblyomminae</taxon>
        <taxon>Amblyomma</taxon>
    </lineage>
</organism>
<evidence type="ECO:0000256" key="11">
    <source>
        <dbReference type="SAM" id="Phobius"/>
    </source>
</evidence>
<reference evidence="12" key="1">
    <citation type="submission" date="2014-03" db="EMBL/GenBank/DDBJ databases">
        <title>The sialotranscriptome of Amblyomma triste, Amblyomma parvum and Amblyomma cajennense ticks, uncovered by 454-based RNA-seq.</title>
        <authorList>
            <person name="Garcia G.R."/>
            <person name="Gardinassi L.G."/>
            <person name="Ribeiro J.M."/>
            <person name="Anatrielo E."/>
            <person name="Ferreira B.R."/>
            <person name="Moreira H.N."/>
            <person name="Mafra C."/>
            <person name="Olegario M.M."/>
            <person name="Szabo P.J."/>
            <person name="Miranda-Santos I.K."/>
            <person name="Maruyama S.R."/>
        </authorList>
    </citation>
    <scope>NUCLEOTIDE SEQUENCE</scope>
    <source>
        <strain evidence="12">Araguapaz</strain>
        <tissue evidence="12">Salivary glands</tissue>
    </source>
</reference>
<feature type="transmembrane region" description="Helical" evidence="11">
    <location>
        <begin position="33"/>
        <end position="54"/>
    </location>
</feature>
<comment type="similarity">
    <text evidence="2">Belongs to the complex I NDUFC2 subunit family.</text>
</comment>
<comment type="subcellular location">
    <subcellularLocation>
        <location evidence="1">Mitochondrion inner membrane</location>
        <topology evidence="1">Single-pass membrane protein</topology>
        <orientation evidence="1">Matrix side</orientation>
    </subcellularLocation>
</comment>
<keyword evidence="8 11" id="KW-1133">Transmembrane helix</keyword>
<proteinExistence type="evidence at transcript level"/>
<keyword evidence="4" id="KW-0679">Respiratory chain</keyword>
<keyword evidence="7" id="KW-0249">Electron transport</keyword>
<dbReference type="InterPro" id="IPR009423">
    <property type="entry name" value="NDUC2"/>
</dbReference>
<evidence type="ECO:0000256" key="9">
    <source>
        <dbReference type="ARBA" id="ARBA00023128"/>
    </source>
</evidence>
<evidence type="ECO:0000313" key="12">
    <source>
        <dbReference type="EMBL" id="JAC26529.1"/>
    </source>
</evidence>
<evidence type="ECO:0000256" key="3">
    <source>
        <dbReference type="ARBA" id="ARBA00022448"/>
    </source>
</evidence>
<evidence type="ECO:0000256" key="4">
    <source>
        <dbReference type="ARBA" id="ARBA00022660"/>
    </source>
</evidence>
<keyword evidence="12" id="KW-0830">Ubiquinone</keyword>
<evidence type="ECO:0000256" key="1">
    <source>
        <dbReference type="ARBA" id="ARBA00004298"/>
    </source>
</evidence>
<keyword evidence="10 11" id="KW-0472">Membrane</keyword>
<keyword evidence="6" id="KW-0999">Mitochondrion inner membrane</keyword>
<keyword evidence="5 11" id="KW-0812">Transmembrane</keyword>
<dbReference type="AlphaFoldDB" id="A0A023FYJ3"/>
<dbReference type="GO" id="GO:0006120">
    <property type="term" value="P:mitochondrial electron transport, NADH to ubiquinone"/>
    <property type="evidence" value="ECO:0007669"/>
    <property type="project" value="InterPro"/>
</dbReference>
<evidence type="ECO:0000256" key="2">
    <source>
        <dbReference type="ARBA" id="ARBA00008674"/>
    </source>
</evidence>
<sequence>MEGESKYGQLSPYYENLFRPLPENKHDVFMTRFWYWGAPAVFAGISACFANKLMGKPPFSGLQKHISFVILGGVLGAGYLRFLENRSQERDAALRHYIMLHPEDFPEPERKKYRDVLETWLPIR</sequence>